<dbReference type="EMBL" id="JAUIRO010000003">
    <property type="protein sequence ID" value="KAK0722161.1"/>
    <property type="molecule type" value="Genomic_DNA"/>
</dbReference>
<comment type="caution">
    <text evidence="2">The sequence shown here is derived from an EMBL/GenBank/DDBJ whole genome shotgun (WGS) entry which is preliminary data.</text>
</comment>
<dbReference type="RefSeq" id="XP_060298085.1">
    <property type="nucleotide sequence ID" value="XM_060433763.1"/>
</dbReference>
<dbReference type="GeneID" id="85317033"/>
<name>A0AA40AUB8_9PEZI</name>
<keyword evidence="3" id="KW-1185">Reference proteome</keyword>
<sequence>MAPSAPSPFEADSWDTLYINPLPSAPPTPIALRIGTSLPPTSPFLTQSLAPTDFPSADPSPAQEQDGNPAEDSSPALDAVPLTVFTLPASSVPAPSPVTAPDLRPRFQPQSEPGSRPGLGPAPWTRPLGSIKFSAWHVDITDTQLPRNESPRVCHNGGELACFIRL</sequence>
<evidence type="ECO:0000313" key="3">
    <source>
        <dbReference type="Proteomes" id="UP001172101"/>
    </source>
</evidence>
<evidence type="ECO:0000256" key="1">
    <source>
        <dbReference type="SAM" id="MobiDB-lite"/>
    </source>
</evidence>
<evidence type="ECO:0000313" key="2">
    <source>
        <dbReference type="EMBL" id="KAK0722161.1"/>
    </source>
</evidence>
<reference evidence="2" key="1">
    <citation type="submission" date="2023-06" db="EMBL/GenBank/DDBJ databases">
        <title>Genome-scale phylogeny and comparative genomics of the fungal order Sordariales.</title>
        <authorList>
            <consortium name="Lawrence Berkeley National Laboratory"/>
            <person name="Hensen N."/>
            <person name="Bonometti L."/>
            <person name="Westerberg I."/>
            <person name="Brannstrom I.O."/>
            <person name="Guillou S."/>
            <person name="Cros-Aarteil S."/>
            <person name="Calhoun S."/>
            <person name="Haridas S."/>
            <person name="Kuo A."/>
            <person name="Mondo S."/>
            <person name="Pangilinan J."/>
            <person name="Riley R."/>
            <person name="LaButti K."/>
            <person name="Andreopoulos B."/>
            <person name="Lipzen A."/>
            <person name="Chen C."/>
            <person name="Yanf M."/>
            <person name="Daum C."/>
            <person name="Ng V."/>
            <person name="Clum A."/>
            <person name="Steindorff A."/>
            <person name="Ohm R."/>
            <person name="Martin F."/>
            <person name="Silar P."/>
            <person name="Natvig D."/>
            <person name="Lalanne C."/>
            <person name="Gautier V."/>
            <person name="Ament-velasquez S.L."/>
            <person name="Kruys A."/>
            <person name="Hutchinson M.I."/>
            <person name="Powell A.J."/>
            <person name="Barry K."/>
            <person name="Miller A.N."/>
            <person name="Grigoriev I.V."/>
            <person name="Debuchy R."/>
            <person name="Gladieux P."/>
            <person name="Thoren M.H."/>
            <person name="Johannesson H."/>
        </authorList>
    </citation>
    <scope>NUCLEOTIDE SEQUENCE</scope>
    <source>
        <strain evidence="2">SMH2392-1A</strain>
    </source>
</reference>
<protein>
    <submittedName>
        <fullName evidence="2">Uncharacterized protein</fullName>
    </submittedName>
</protein>
<feature type="region of interest" description="Disordered" evidence="1">
    <location>
        <begin position="1"/>
        <end position="124"/>
    </location>
</feature>
<organism evidence="2 3">
    <name type="scientific">Lasiosphaeria miniovina</name>
    <dbReference type="NCBI Taxonomy" id="1954250"/>
    <lineage>
        <taxon>Eukaryota</taxon>
        <taxon>Fungi</taxon>
        <taxon>Dikarya</taxon>
        <taxon>Ascomycota</taxon>
        <taxon>Pezizomycotina</taxon>
        <taxon>Sordariomycetes</taxon>
        <taxon>Sordariomycetidae</taxon>
        <taxon>Sordariales</taxon>
        <taxon>Lasiosphaeriaceae</taxon>
        <taxon>Lasiosphaeria</taxon>
    </lineage>
</organism>
<gene>
    <name evidence="2" type="ORF">B0T26DRAFT_205542</name>
</gene>
<proteinExistence type="predicted"/>
<dbReference type="Proteomes" id="UP001172101">
    <property type="component" value="Unassembled WGS sequence"/>
</dbReference>
<dbReference type="AlphaFoldDB" id="A0AA40AUB8"/>
<accession>A0AA40AUB8</accession>
<feature type="compositionally biased region" description="Low complexity" evidence="1">
    <location>
        <begin position="88"/>
        <end position="101"/>
    </location>
</feature>